<protein>
    <submittedName>
        <fullName evidence="1">Uncharacterized protein</fullName>
    </submittedName>
</protein>
<organism evidence="1">
    <name type="scientific">Alexandrium andersonii</name>
    <dbReference type="NCBI Taxonomy" id="327968"/>
    <lineage>
        <taxon>Eukaryota</taxon>
        <taxon>Sar</taxon>
        <taxon>Alveolata</taxon>
        <taxon>Dinophyceae</taxon>
        <taxon>Gonyaulacales</taxon>
        <taxon>Pyrocystaceae</taxon>
        <taxon>Alexandrium</taxon>
    </lineage>
</organism>
<gene>
    <name evidence="1" type="ORF">AAND1436_LOCUS26452</name>
</gene>
<accession>A0A7S2DJH4</accession>
<evidence type="ECO:0000313" key="1">
    <source>
        <dbReference type="EMBL" id="CAD9456254.1"/>
    </source>
</evidence>
<dbReference type="AlphaFoldDB" id="A0A7S2DJH4"/>
<reference evidence="1" key="1">
    <citation type="submission" date="2021-01" db="EMBL/GenBank/DDBJ databases">
        <authorList>
            <person name="Corre E."/>
            <person name="Pelletier E."/>
            <person name="Niang G."/>
            <person name="Scheremetjew M."/>
            <person name="Finn R."/>
            <person name="Kale V."/>
            <person name="Holt S."/>
            <person name="Cochrane G."/>
            <person name="Meng A."/>
            <person name="Brown T."/>
            <person name="Cohen L."/>
        </authorList>
    </citation>
    <scope>NUCLEOTIDE SEQUENCE</scope>
    <source>
        <strain evidence="1">CCMP2222</strain>
    </source>
</reference>
<sequence>MENGDFDGMKEAFAKRAFSDAANGLPDEEQHWAPQVQILHNCGWEQFAPDLLDYRADLSVGNLSVQMHDILALVNATEQDHALVDEVFRRGKGSAHNNPLSLDYGAMYGRQDVIDAVKTIYQADFTMIPGIGRGFTDNLKPSRLTA</sequence>
<proteinExistence type="predicted"/>
<dbReference type="EMBL" id="HBGQ01054521">
    <property type="protein sequence ID" value="CAD9456254.1"/>
    <property type="molecule type" value="Transcribed_RNA"/>
</dbReference>
<name>A0A7S2DJH4_9DINO</name>